<dbReference type="Gene3D" id="3.40.50.300">
    <property type="entry name" value="P-loop containing nucleotide triphosphate hydrolases"/>
    <property type="match status" value="2"/>
</dbReference>
<keyword evidence="5 8" id="KW-0418">Kinase</keyword>
<dbReference type="RefSeq" id="WP_099793682.1">
    <property type="nucleotide sequence ID" value="NZ_JBHLYV010000097.1"/>
</dbReference>
<dbReference type="InterPro" id="IPR003593">
    <property type="entry name" value="AAA+_ATPase"/>
</dbReference>
<proteinExistence type="predicted"/>
<name>A0A2G8T7W1_9BURK</name>
<reference evidence="8 9" key="1">
    <citation type="submission" date="2017-10" db="EMBL/GenBank/DDBJ databases">
        <title>Massilia psychrophilum sp. nov., a novel purple-pigmented bacterium isolated from Tianshan glacier, Xinjiang Municipality, China.</title>
        <authorList>
            <person name="Wang H."/>
        </authorList>
    </citation>
    <scope>NUCLEOTIDE SEQUENCE [LARGE SCALE GENOMIC DNA]</scope>
    <source>
        <strain evidence="8 9">JCM 30074</strain>
    </source>
</reference>
<dbReference type="EMBL" id="PDOC01000035">
    <property type="protein sequence ID" value="PIL42147.1"/>
    <property type="molecule type" value="Genomic_DNA"/>
</dbReference>
<dbReference type="AlphaFoldDB" id="A0A2G8T7W1"/>
<keyword evidence="3" id="KW-0808">Transferase</keyword>
<dbReference type="PROSITE" id="PS51146">
    <property type="entry name" value="KAIC"/>
    <property type="match status" value="2"/>
</dbReference>
<evidence type="ECO:0000256" key="2">
    <source>
        <dbReference type="ARBA" id="ARBA00022553"/>
    </source>
</evidence>
<dbReference type="InterPro" id="IPR027417">
    <property type="entry name" value="P-loop_NTPase"/>
</dbReference>
<evidence type="ECO:0000313" key="8">
    <source>
        <dbReference type="EMBL" id="PIL42147.1"/>
    </source>
</evidence>
<dbReference type="OrthoDB" id="9783783at2"/>
<feature type="domain" description="KaiC" evidence="7">
    <location>
        <begin position="8"/>
        <end position="243"/>
    </location>
</feature>
<evidence type="ECO:0000256" key="4">
    <source>
        <dbReference type="ARBA" id="ARBA00022737"/>
    </source>
</evidence>
<dbReference type="SUPFAM" id="SSF52540">
    <property type="entry name" value="P-loop containing nucleoside triphosphate hydrolases"/>
    <property type="match status" value="2"/>
</dbReference>
<keyword evidence="4" id="KW-0677">Repeat</keyword>
<evidence type="ECO:0000256" key="1">
    <source>
        <dbReference type="ARBA" id="ARBA00012513"/>
    </source>
</evidence>
<protein>
    <recommendedName>
        <fullName evidence="1">non-specific serine/threonine protein kinase</fullName>
        <ecNumber evidence="1">2.7.11.1</ecNumber>
    </recommendedName>
</protein>
<dbReference type="EC" id="2.7.11.1" evidence="1"/>
<accession>A0A2G8T7W1</accession>
<dbReference type="Pfam" id="PF06745">
    <property type="entry name" value="ATPase"/>
    <property type="match status" value="3"/>
</dbReference>
<dbReference type="GO" id="GO:0016787">
    <property type="term" value="F:hydrolase activity"/>
    <property type="evidence" value="ECO:0007669"/>
    <property type="project" value="UniProtKB-KW"/>
</dbReference>
<evidence type="ECO:0000256" key="5">
    <source>
        <dbReference type="ARBA" id="ARBA00022777"/>
    </source>
</evidence>
<organism evidence="8 9">
    <name type="scientific">Massilia eurypsychrophila</name>
    <dbReference type="NCBI Taxonomy" id="1485217"/>
    <lineage>
        <taxon>Bacteria</taxon>
        <taxon>Pseudomonadati</taxon>
        <taxon>Pseudomonadota</taxon>
        <taxon>Betaproteobacteria</taxon>
        <taxon>Burkholderiales</taxon>
        <taxon>Oxalobacteraceae</taxon>
        <taxon>Telluria group</taxon>
        <taxon>Massilia</taxon>
    </lineage>
</organism>
<dbReference type="InterPro" id="IPR014774">
    <property type="entry name" value="KaiC-like_dom"/>
</dbReference>
<dbReference type="GO" id="GO:0005524">
    <property type="term" value="F:ATP binding"/>
    <property type="evidence" value="ECO:0007669"/>
    <property type="project" value="InterPro"/>
</dbReference>
<sequence>MDDRVGIGRLSTGVPGLDELMGSGVPELSFNLIAGNAGSGKTTLAHQMLFGMASPACRALFFTVVGEPPLKMLRYQQQYAFFDFDKLDTSVKFVNLAADIVDGDFDRVIARIIDEVQDFSPSLVFVDSFHSIMRSVPSDGENAAALQSFVQQLGMQMISWQATTFLIAEFAVPEDEYGSLFTVADGIIWLSQRPRGNTMARQIQVMKMRNAAHDLGARSFRIDSAGVTVFPMTSPEGAGAPRPGSTAVRLASGVQGLDAMLGGGVPQGYALLLAGPSGVGKSVLASQFLVEGARAGGNGILATFDTDYDPRLQQLVLDGNIGVCHPGLQDVSIDEFLHDLVTLIGEKKAIRVVIDSLPEFELALADDFRQALRRMVKVLKAVGVTVMMTTETEDGTASFLADAIVTQRHVELAGQRRRAIAVLKVRGSSHSHEMRYYDIVDGRIDIGEALG</sequence>
<keyword evidence="6" id="KW-0378">Hydrolase</keyword>
<evidence type="ECO:0000256" key="6">
    <source>
        <dbReference type="ARBA" id="ARBA00022801"/>
    </source>
</evidence>
<dbReference type="Proteomes" id="UP000230390">
    <property type="component" value="Unassembled WGS sequence"/>
</dbReference>
<evidence type="ECO:0000259" key="7">
    <source>
        <dbReference type="PROSITE" id="PS51146"/>
    </source>
</evidence>
<dbReference type="PANTHER" id="PTHR42926">
    <property type="match status" value="1"/>
</dbReference>
<dbReference type="PIRSF" id="PIRSF039117">
    <property type="entry name" value="KaiC"/>
    <property type="match status" value="1"/>
</dbReference>
<feature type="domain" description="KaiC" evidence="7">
    <location>
        <begin position="248"/>
        <end position="451"/>
    </location>
</feature>
<dbReference type="PANTHER" id="PTHR42926:SF1">
    <property type="entry name" value="CIRCADIAN CLOCK OSCILLATOR PROTEIN KAIC 1"/>
    <property type="match status" value="1"/>
</dbReference>
<comment type="caution">
    <text evidence="8">The sequence shown here is derived from an EMBL/GenBank/DDBJ whole genome shotgun (WGS) entry which is preliminary data.</text>
</comment>
<dbReference type="InterPro" id="IPR030665">
    <property type="entry name" value="KaiC"/>
</dbReference>
<gene>
    <name evidence="8" type="ORF">CR105_25940</name>
</gene>
<evidence type="ECO:0000256" key="3">
    <source>
        <dbReference type="ARBA" id="ARBA00022679"/>
    </source>
</evidence>
<evidence type="ECO:0000313" key="9">
    <source>
        <dbReference type="Proteomes" id="UP000230390"/>
    </source>
</evidence>
<dbReference type="InterPro" id="IPR010624">
    <property type="entry name" value="KaiC_dom"/>
</dbReference>
<dbReference type="SMART" id="SM00382">
    <property type="entry name" value="AAA"/>
    <property type="match status" value="2"/>
</dbReference>
<dbReference type="InterPro" id="IPR051347">
    <property type="entry name" value="Circadian_clock_KaiC-rel"/>
</dbReference>
<keyword evidence="2" id="KW-0597">Phosphoprotein</keyword>
<keyword evidence="9" id="KW-1185">Reference proteome</keyword>
<dbReference type="GO" id="GO:0004674">
    <property type="term" value="F:protein serine/threonine kinase activity"/>
    <property type="evidence" value="ECO:0007669"/>
    <property type="project" value="UniProtKB-EC"/>
</dbReference>